<protein>
    <recommendedName>
        <fullName evidence="3">Response receiver domain-containing protein</fullName>
    </recommendedName>
</protein>
<dbReference type="Proteomes" id="UP000093954">
    <property type="component" value="Unassembled WGS sequence"/>
</dbReference>
<evidence type="ECO:0008006" key="3">
    <source>
        <dbReference type="Google" id="ProtNLM"/>
    </source>
</evidence>
<comment type="caution">
    <text evidence="1">The sequence shown here is derived from an EMBL/GenBank/DDBJ whole genome shotgun (WGS) entry which is preliminary data.</text>
</comment>
<dbReference type="RefSeq" id="WP_065078501.1">
    <property type="nucleotide sequence ID" value="NZ_LROS01000022.1"/>
</dbReference>
<sequence>MELSNSQKVIIIDDEYEEAKPLIKCLAIKGIPSIYWDGGYENTPKAPLKGVRLVFLDMRFSAVYDERNINTFLFHLLQKAISIDNGPYILFIWSKHDSEYLESFKKDILIEKQIASPYLILNMEKNKFIEQTYEKNSAYYEIASAIEEKGNKELLKILKDNIDKGNEKVKIKDGGIEKLASELDKKLKNMNSLSILLLWEKLVNVSAQNLIKDISDLSDNDKCWDNNIKTLIRNLARANGGKALEETPKGYITNAIQALNEMLSDELWNSLIREDINQEEFSFIKEPSIKKIAYGTTYSIYKSSKGTYCIKKDNSDYITFKDISSLSEMKDKEVVIELYEKYLSLLAETNFKLLCENTGNDNVFAKLGGLYLIENKELLKEICRSSLKNIDQIKNIKLVKLDISSACDYAQNKLKRIRVLYGIIIEKENFNAVQSTEDIYCTPLIKLDKKIVKIVFNFHYISNQKKDELDTSAVKLFFRELLLNEIKHRLSSYISRVGIINL</sequence>
<gene>
    <name evidence="1" type="ORF">CLRAG_22540</name>
</gene>
<reference evidence="1 2" key="1">
    <citation type="journal article" date="2012" name="Front. Microbiol.">
        <title>Draft Genome Sequence of the Virulent Strain 01-B526 of the Fish Pathogen Aeromonas salmonicida.</title>
        <authorList>
            <person name="Charette S.J."/>
            <person name="Brochu F."/>
            <person name="Boyle B."/>
            <person name="Filion G."/>
            <person name="Tanaka K.H."/>
            <person name="Derome N."/>
        </authorList>
    </citation>
    <scope>NUCLEOTIDE SEQUENCE [LARGE SCALE GENOMIC DNA]</scope>
    <source>
        <strain evidence="1 2">P11</strain>
    </source>
</reference>
<accession>A0A1A6ASF0</accession>
<evidence type="ECO:0000313" key="1">
    <source>
        <dbReference type="EMBL" id="OBR92960.1"/>
    </source>
</evidence>
<dbReference type="PATRIC" id="fig|1353534.3.peg.2293"/>
<dbReference type="AlphaFoldDB" id="A0A1A6ASF0"/>
<organism evidence="1 2">
    <name type="scientific">Clostridium ragsdalei P11</name>
    <dbReference type="NCBI Taxonomy" id="1353534"/>
    <lineage>
        <taxon>Bacteria</taxon>
        <taxon>Bacillati</taxon>
        <taxon>Bacillota</taxon>
        <taxon>Clostridia</taxon>
        <taxon>Eubacteriales</taxon>
        <taxon>Clostridiaceae</taxon>
        <taxon>Clostridium</taxon>
    </lineage>
</organism>
<name>A0A1A6ASF0_9CLOT</name>
<dbReference type="EMBL" id="LROS01000022">
    <property type="protein sequence ID" value="OBR92960.1"/>
    <property type="molecule type" value="Genomic_DNA"/>
</dbReference>
<keyword evidence="2" id="KW-1185">Reference proteome</keyword>
<proteinExistence type="predicted"/>
<evidence type="ECO:0000313" key="2">
    <source>
        <dbReference type="Proteomes" id="UP000093954"/>
    </source>
</evidence>